<dbReference type="Pfam" id="PF00106">
    <property type="entry name" value="adh_short"/>
    <property type="match status" value="1"/>
</dbReference>
<evidence type="ECO:0000256" key="1">
    <source>
        <dbReference type="ARBA" id="ARBA00006484"/>
    </source>
</evidence>
<dbReference type="SUPFAM" id="SSF51735">
    <property type="entry name" value="NAD(P)-binding Rossmann-fold domains"/>
    <property type="match status" value="1"/>
</dbReference>
<proteinExistence type="inferred from homology"/>
<dbReference type="Gene3D" id="3.40.50.720">
    <property type="entry name" value="NAD(P)-binding Rossmann-like Domain"/>
    <property type="match status" value="1"/>
</dbReference>
<dbReference type="CDD" id="cd05233">
    <property type="entry name" value="SDR_c"/>
    <property type="match status" value="1"/>
</dbReference>
<comment type="similarity">
    <text evidence="1 3">Belongs to the short-chain dehydrogenases/reductases (SDR) family.</text>
</comment>
<evidence type="ECO:0000256" key="3">
    <source>
        <dbReference type="RuleBase" id="RU000363"/>
    </source>
</evidence>
<dbReference type="PANTHER" id="PTHR44196:SF2">
    <property type="entry name" value="SHORT-CHAIN DEHYDROGENASE-RELATED"/>
    <property type="match status" value="1"/>
</dbReference>
<sequence length="288" mass="30895">MDMRALVTGASAGLGAELARQLAADGLQLVLVARDRARLEALAASLPVDCEVLPADLTDPEQLDRVAARLADRERPIDVLVSNAGGGILAELSESEAADERRLLDLLAWAPLRLAHAALPGMLERGRGGILTVASVAGLLPTGTYSAAKAHAIALSRSIAARYRPDGIRATALLPGFLDTEFHDRLGIDNAFVPEIAFASVETVAREGLRGLRKGRPVVVSDWRYRLVRPIIPLVPDHLLGGWSMARLDRRDDDGMHVPGRAAGRHDDPARGDDRGDDDRPRDVGRHA</sequence>
<keyword evidence="6" id="KW-1185">Reference proteome</keyword>
<organism evidence="5 6">
    <name type="scientific">Agrococcus terreus</name>
    <dbReference type="NCBI Taxonomy" id="574649"/>
    <lineage>
        <taxon>Bacteria</taxon>
        <taxon>Bacillati</taxon>
        <taxon>Actinomycetota</taxon>
        <taxon>Actinomycetes</taxon>
        <taxon>Micrococcales</taxon>
        <taxon>Microbacteriaceae</taxon>
        <taxon>Agrococcus</taxon>
    </lineage>
</organism>
<evidence type="ECO:0000256" key="2">
    <source>
        <dbReference type="ARBA" id="ARBA00023002"/>
    </source>
</evidence>
<evidence type="ECO:0000313" key="6">
    <source>
        <dbReference type="Proteomes" id="UP000626982"/>
    </source>
</evidence>
<feature type="region of interest" description="Disordered" evidence="4">
    <location>
        <begin position="254"/>
        <end position="288"/>
    </location>
</feature>
<reference evidence="6" key="1">
    <citation type="journal article" date="2019" name="Int. J. Syst. Evol. Microbiol.">
        <title>The Global Catalogue of Microorganisms (GCM) 10K type strain sequencing project: providing services to taxonomists for standard genome sequencing and annotation.</title>
        <authorList>
            <consortium name="The Broad Institute Genomics Platform"/>
            <consortium name="The Broad Institute Genome Sequencing Center for Infectious Disease"/>
            <person name="Wu L."/>
            <person name="Ma J."/>
        </authorList>
    </citation>
    <scope>NUCLEOTIDE SEQUENCE [LARGE SCALE GENOMIC DNA]</scope>
    <source>
        <strain evidence="6">CGMCC 1.6960</strain>
    </source>
</reference>
<comment type="caution">
    <text evidence="5">The sequence shown here is derived from an EMBL/GenBank/DDBJ whole genome shotgun (WGS) entry which is preliminary data.</text>
</comment>
<dbReference type="PRINTS" id="PR00081">
    <property type="entry name" value="GDHRDH"/>
</dbReference>
<feature type="compositionally biased region" description="Basic and acidic residues" evidence="4">
    <location>
        <begin position="264"/>
        <end position="288"/>
    </location>
</feature>
<dbReference type="RefSeq" id="WP_188716860.1">
    <property type="nucleotide sequence ID" value="NZ_BAABBD010000002.1"/>
</dbReference>
<gene>
    <name evidence="5" type="ORF">GCM10010968_10890</name>
</gene>
<dbReference type="PRINTS" id="PR00080">
    <property type="entry name" value="SDRFAMILY"/>
</dbReference>
<dbReference type="EMBL" id="BMLM01000001">
    <property type="protein sequence ID" value="GGN81787.1"/>
    <property type="molecule type" value="Genomic_DNA"/>
</dbReference>
<protein>
    <submittedName>
        <fullName evidence="5">Dehydrogenase</fullName>
    </submittedName>
</protein>
<keyword evidence="2" id="KW-0560">Oxidoreductase</keyword>
<dbReference type="InterPro" id="IPR002347">
    <property type="entry name" value="SDR_fam"/>
</dbReference>
<dbReference type="Proteomes" id="UP000626982">
    <property type="component" value="Unassembled WGS sequence"/>
</dbReference>
<evidence type="ECO:0000256" key="4">
    <source>
        <dbReference type="SAM" id="MobiDB-lite"/>
    </source>
</evidence>
<dbReference type="InterPro" id="IPR036291">
    <property type="entry name" value="NAD(P)-bd_dom_sf"/>
</dbReference>
<name>A0ABQ2KG07_9MICO</name>
<accession>A0ABQ2KG07</accession>
<dbReference type="PANTHER" id="PTHR44196">
    <property type="entry name" value="DEHYDROGENASE/REDUCTASE SDR FAMILY MEMBER 7B"/>
    <property type="match status" value="1"/>
</dbReference>
<evidence type="ECO:0000313" key="5">
    <source>
        <dbReference type="EMBL" id="GGN81787.1"/>
    </source>
</evidence>